<dbReference type="AlphaFoldDB" id="A0A964T6Y7"/>
<protein>
    <submittedName>
        <fullName evidence="1">Uncharacterized protein</fullName>
    </submittedName>
</protein>
<organism evidence="1 2">
    <name type="scientific">Propylenella binzhouense</name>
    <dbReference type="NCBI Taxonomy" id="2555902"/>
    <lineage>
        <taxon>Bacteria</taxon>
        <taxon>Pseudomonadati</taxon>
        <taxon>Pseudomonadota</taxon>
        <taxon>Alphaproteobacteria</taxon>
        <taxon>Hyphomicrobiales</taxon>
        <taxon>Propylenellaceae</taxon>
        <taxon>Propylenella</taxon>
    </lineage>
</organism>
<reference evidence="1" key="1">
    <citation type="submission" date="2019-03" db="EMBL/GenBank/DDBJ databases">
        <title>Afifella sp. nov., isolated from activated sludge.</title>
        <authorList>
            <person name="Li Q."/>
            <person name="Liu Y."/>
        </authorList>
    </citation>
    <scope>NUCLEOTIDE SEQUENCE</scope>
    <source>
        <strain evidence="1">L72</strain>
    </source>
</reference>
<keyword evidence="2" id="KW-1185">Reference proteome</keyword>
<accession>A0A964T6Y7</accession>
<evidence type="ECO:0000313" key="2">
    <source>
        <dbReference type="Proteomes" id="UP000773614"/>
    </source>
</evidence>
<comment type="caution">
    <text evidence="1">The sequence shown here is derived from an EMBL/GenBank/DDBJ whole genome shotgun (WGS) entry which is preliminary data.</text>
</comment>
<sequence>MAEIPLTAIRESVAAAIESGAPLDIEREAHRIALIYGPRQEAVERELRAAGLKANVEFARSMRATGA</sequence>
<gene>
    <name evidence="1" type="ORF">E4O86_18060</name>
</gene>
<dbReference type="Proteomes" id="UP000773614">
    <property type="component" value="Unassembled WGS sequence"/>
</dbReference>
<dbReference type="RefSeq" id="WP_161141957.1">
    <property type="nucleotide sequence ID" value="NZ_SPKJ01000084.1"/>
</dbReference>
<name>A0A964T6Y7_9HYPH</name>
<dbReference type="EMBL" id="SPKJ01000084">
    <property type="protein sequence ID" value="MYZ49618.1"/>
    <property type="molecule type" value="Genomic_DNA"/>
</dbReference>
<proteinExistence type="predicted"/>
<evidence type="ECO:0000313" key="1">
    <source>
        <dbReference type="EMBL" id="MYZ49618.1"/>
    </source>
</evidence>